<dbReference type="GO" id="GO:0085020">
    <property type="term" value="P:protein K6-linked ubiquitination"/>
    <property type="evidence" value="ECO:0007669"/>
    <property type="project" value="TreeGrafter"/>
</dbReference>
<feature type="signal peptide" evidence="5">
    <location>
        <begin position="1"/>
        <end position="49"/>
    </location>
</feature>
<dbReference type="GO" id="GO:0004842">
    <property type="term" value="F:ubiquitin-protein transferase activity"/>
    <property type="evidence" value="ECO:0007669"/>
    <property type="project" value="TreeGrafter"/>
</dbReference>
<organism evidence="6">
    <name type="scientific">Trieres chinensis</name>
    <name type="common">Marine centric diatom</name>
    <name type="synonym">Odontella sinensis</name>
    <dbReference type="NCBI Taxonomy" id="1514140"/>
    <lineage>
        <taxon>Eukaryota</taxon>
        <taxon>Sar</taxon>
        <taxon>Stramenopiles</taxon>
        <taxon>Ochrophyta</taxon>
        <taxon>Bacillariophyta</taxon>
        <taxon>Mediophyceae</taxon>
        <taxon>Biddulphiophycidae</taxon>
        <taxon>Eupodiscales</taxon>
        <taxon>Parodontellaceae</taxon>
        <taxon>Trieres</taxon>
    </lineage>
</organism>
<feature type="repeat" description="ANK" evidence="3">
    <location>
        <begin position="412"/>
        <end position="444"/>
    </location>
</feature>
<dbReference type="AlphaFoldDB" id="A0A7S2A5Z6"/>
<protein>
    <recommendedName>
        <fullName evidence="7">Fe2OG dioxygenase domain-containing protein</fullName>
    </recommendedName>
</protein>
<keyword evidence="1" id="KW-0677">Repeat</keyword>
<dbReference type="PROSITE" id="PS50297">
    <property type="entry name" value="ANK_REP_REGION"/>
    <property type="match status" value="1"/>
</dbReference>
<name>A0A7S2A5Z6_TRICV</name>
<proteinExistence type="predicted"/>
<dbReference type="EMBL" id="HBGO01034018">
    <property type="protein sequence ID" value="CAD9358937.1"/>
    <property type="molecule type" value="Transcribed_RNA"/>
</dbReference>
<keyword evidence="2 3" id="KW-0040">ANK repeat</keyword>
<feature type="region of interest" description="Disordered" evidence="4">
    <location>
        <begin position="1"/>
        <end position="23"/>
    </location>
</feature>
<evidence type="ECO:0000313" key="6">
    <source>
        <dbReference type="EMBL" id="CAD9358937.1"/>
    </source>
</evidence>
<evidence type="ECO:0000256" key="2">
    <source>
        <dbReference type="ARBA" id="ARBA00023043"/>
    </source>
</evidence>
<accession>A0A7S2A5Z6</accession>
<evidence type="ECO:0000256" key="4">
    <source>
        <dbReference type="SAM" id="MobiDB-lite"/>
    </source>
</evidence>
<gene>
    <name evidence="6" type="ORF">OSIN01602_LOCUS19667</name>
</gene>
<evidence type="ECO:0000256" key="1">
    <source>
        <dbReference type="ARBA" id="ARBA00022737"/>
    </source>
</evidence>
<dbReference type="SMART" id="SM00248">
    <property type="entry name" value="ANK"/>
    <property type="match status" value="2"/>
</dbReference>
<feature type="chain" id="PRO_5031326125" description="Fe2OG dioxygenase domain-containing protein" evidence="5">
    <location>
        <begin position="50"/>
        <end position="481"/>
    </location>
</feature>
<evidence type="ECO:0000256" key="5">
    <source>
        <dbReference type="SAM" id="SignalP"/>
    </source>
</evidence>
<dbReference type="PANTHER" id="PTHR24171">
    <property type="entry name" value="ANKYRIN REPEAT DOMAIN-CONTAINING PROTEIN 39-RELATED"/>
    <property type="match status" value="1"/>
</dbReference>
<dbReference type="PANTHER" id="PTHR24171:SF8">
    <property type="entry name" value="BRCA1-ASSOCIATED RING DOMAIN PROTEIN 1"/>
    <property type="match status" value="1"/>
</dbReference>
<dbReference type="PROSITE" id="PS50088">
    <property type="entry name" value="ANK_REPEAT"/>
    <property type="match status" value="1"/>
</dbReference>
<evidence type="ECO:0008006" key="7">
    <source>
        <dbReference type="Google" id="ProtNLM"/>
    </source>
</evidence>
<dbReference type="SUPFAM" id="SSF48403">
    <property type="entry name" value="Ankyrin repeat"/>
    <property type="match status" value="1"/>
</dbReference>
<keyword evidence="5" id="KW-0732">Signal</keyword>
<dbReference type="Pfam" id="PF12796">
    <property type="entry name" value="Ank_2"/>
    <property type="match status" value="1"/>
</dbReference>
<evidence type="ECO:0000256" key="3">
    <source>
        <dbReference type="PROSITE-ProRule" id="PRU00023"/>
    </source>
</evidence>
<dbReference type="Gene3D" id="1.25.40.20">
    <property type="entry name" value="Ankyrin repeat-containing domain"/>
    <property type="match status" value="1"/>
</dbReference>
<reference evidence="6" key="1">
    <citation type="submission" date="2021-01" db="EMBL/GenBank/DDBJ databases">
        <authorList>
            <person name="Corre E."/>
            <person name="Pelletier E."/>
            <person name="Niang G."/>
            <person name="Scheremetjew M."/>
            <person name="Finn R."/>
            <person name="Kale V."/>
            <person name="Holt S."/>
            <person name="Cochrane G."/>
            <person name="Meng A."/>
            <person name="Brown T."/>
            <person name="Cohen L."/>
        </authorList>
    </citation>
    <scope>NUCLEOTIDE SEQUENCE</scope>
    <source>
        <strain evidence="6">Grunow 1884</strain>
    </source>
</reference>
<dbReference type="InterPro" id="IPR036770">
    <property type="entry name" value="Ankyrin_rpt-contain_sf"/>
</dbReference>
<dbReference type="InterPro" id="IPR002110">
    <property type="entry name" value="Ankyrin_rpt"/>
</dbReference>
<sequence length="481" mass="52961">MTTTSARFAASSSRSATTTSVPPSAAAASRALVAATLLLLFAPPSPSLAAEEGEGLNSFGQPLYGVDVSFPIHHAELEPATTNPLGDRAAFYNDLLRGCRDHYGRRGGACDSTEDGRIAMALRQPRAMQNYTEMGFKKIRAPQAVFKLISEFWERNKDRASPEKWSVGNTYTNHWTSPTNFVSVEDSKLRGGGSVLKARIWEAARDTLQEWTGEELTPCSLYGIRIYEDGAVLATHVDRLPLVSSAIINVAQDLDEPWPIEVYGHDGKAYNVTMEPGDMVLYESHSVLHGRPFPLKGRFYANIFIHFEPVGHSLRHGVEPDHAHVDEKYRRASSAGHGGHENLAELPPYVMDNTEEANNWRRSHPKGWEKTDASGFSTGTSWAHKAAIEGDINVIKDLAETNKGDLHKKDKNGWQPIHEAARAGHKEIVELLVHHGANINERTNHGRGATPLRLVMMAHGEQHPLADFLKELGALDIGPDL</sequence>